<evidence type="ECO:0000313" key="3">
    <source>
        <dbReference type="Proteomes" id="UP000887577"/>
    </source>
</evidence>
<dbReference type="AlphaFoldDB" id="A0A914ZDD2"/>
<name>A0A914ZDD2_9BILA</name>
<dbReference type="Pfam" id="PF24934">
    <property type="entry name" value="DUF7752"/>
    <property type="match status" value="1"/>
</dbReference>
<evidence type="ECO:0000259" key="1">
    <source>
        <dbReference type="Pfam" id="PF24642"/>
    </source>
</evidence>
<feature type="domain" description="DUF7636" evidence="1">
    <location>
        <begin position="112"/>
        <end position="207"/>
    </location>
</feature>
<protein>
    <submittedName>
        <fullName evidence="4">LAGLIDADG homing endonuclease</fullName>
    </submittedName>
</protein>
<evidence type="ECO:0000313" key="4">
    <source>
        <dbReference type="WBParaSite" id="PSU_v2.g8272.t1"/>
    </source>
</evidence>
<dbReference type="InterPro" id="IPR056654">
    <property type="entry name" value="DUF7752"/>
</dbReference>
<evidence type="ECO:0000259" key="2">
    <source>
        <dbReference type="Pfam" id="PF24934"/>
    </source>
</evidence>
<dbReference type="Pfam" id="PF24642">
    <property type="entry name" value="DUF7636"/>
    <property type="match status" value="1"/>
</dbReference>
<reference evidence="4" key="1">
    <citation type="submission" date="2022-11" db="UniProtKB">
        <authorList>
            <consortium name="WormBaseParasite"/>
        </authorList>
    </citation>
    <scope>IDENTIFICATION</scope>
</reference>
<accession>A0A914ZDD2</accession>
<dbReference type="Proteomes" id="UP000887577">
    <property type="component" value="Unplaced"/>
</dbReference>
<sequence length="219" mass="24996">MDSVVVLFGLGELKKGSVGWLTVSNFEENGTVDLEKQLGGLGKRFWDLIRLLMSRNFGFSERISLKPVTKRYLEPSQCLTLHFAAEDTFYPIAINRRFACLPGTSGDQKLHKVTEGITFIVEIPRNSPNYKELFETLAKKCGCKYLVLRKKPDRMNAKSCRIALKPVGSFMAVRKFCNILEVSPNVDEQNFRKRSEMLAEETYKRLLMYGQPSVNNNNN</sequence>
<dbReference type="InterPro" id="IPR056053">
    <property type="entry name" value="DUF7636"/>
</dbReference>
<feature type="domain" description="DUF7752" evidence="2">
    <location>
        <begin position="3"/>
        <end position="65"/>
    </location>
</feature>
<keyword evidence="3" id="KW-1185">Reference proteome</keyword>
<organism evidence="3 4">
    <name type="scientific">Panagrolaimus superbus</name>
    <dbReference type="NCBI Taxonomy" id="310955"/>
    <lineage>
        <taxon>Eukaryota</taxon>
        <taxon>Metazoa</taxon>
        <taxon>Ecdysozoa</taxon>
        <taxon>Nematoda</taxon>
        <taxon>Chromadorea</taxon>
        <taxon>Rhabditida</taxon>
        <taxon>Tylenchina</taxon>
        <taxon>Panagrolaimomorpha</taxon>
        <taxon>Panagrolaimoidea</taxon>
        <taxon>Panagrolaimidae</taxon>
        <taxon>Panagrolaimus</taxon>
    </lineage>
</organism>
<dbReference type="WBParaSite" id="PSU_v2.g8272.t1">
    <property type="protein sequence ID" value="PSU_v2.g8272.t1"/>
    <property type="gene ID" value="PSU_v2.g8272"/>
</dbReference>
<proteinExistence type="predicted"/>